<accession>A0A0B2A4N2</accession>
<organism evidence="3 4">
    <name type="scientific">Microbacterium mangrovi</name>
    <dbReference type="NCBI Taxonomy" id="1348253"/>
    <lineage>
        <taxon>Bacteria</taxon>
        <taxon>Bacillati</taxon>
        <taxon>Actinomycetota</taxon>
        <taxon>Actinomycetes</taxon>
        <taxon>Micrococcales</taxon>
        <taxon>Microbacteriaceae</taxon>
        <taxon>Microbacterium</taxon>
    </lineage>
</organism>
<dbReference type="STRING" id="1348253.LK09_14385"/>
<reference evidence="3 4" key="1">
    <citation type="submission" date="2014-11" db="EMBL/GenBank/DDBJ databases">
        <title>Genome sequence of Microbacterium mangrovi MUSC 115(T).</title>
        <authorList>
            <person name="Lee L.-H."/>
        </authorList>
    </citation>
    <scope>NUCLEOTIDE SEQUENCE [LARGE SCALE GENOMIC DNA]</scope>
    <source>
        <strain evidence="3 4">MUSC 115</strain>
    </source>
</reference>
<feature type="compositionally biased region" description="Polar residues" evidence="1">
    <location>
        <begin position="1"/>
        <end position="14"/>
    </location>
</feature>
<dbReference type="SUPFAM" id="SSF56112">
    <property type="entry name" value="Protein kinase-like (PK-like)"/>
    <property type="match status" value="1"/>
</dbReference>
<dbReference type="InterPro" id="IPR002575">
    <property type="entry name" value="Aminoglycoside_PTrfase"/>
</dbReference>
<dbReference type="AlphaFoldDB" id="A0A0B2A4N2"/>
<evidence type="ECO:0000259" key="2">
    <source>
        <dbReference type="Pfam" id="PF01636"/>
    </source>
</evidence>
<evidence type="ECO:0000256" key="1">
    <source>
        <dbReference type="SAM" id="MobiDB-lite"/>
    </source>
</evidence>
<dbReference type="Gene3D" id="3.90.1200.10">
    <property type="match status" value="1"/>
</dbReference>
<name>A0A0B2A4N2_9MICO</name>
<feature type="domain" description="Aminoglycoside phosphotransferase" evidence="2">
    <location>
        <begin position="137"/>
        <end position="190"/>
    </location>
</feature>
<feature type="region of interest" description="Disordered" evidence="1">
    <location>
        <begin position="1"/>
        <end position="22"/>
    </location>
</feature>
<protein>
    <recommendedName>
        <fullName evidence="2">Aminoglycoside phosphotransferase domain-containing protein</fullName>
    </recommendedName>
</protein>
<evidence type="ECO:0000313" key="4">
    <source>
        <dbReference type="Proteomes" id="UP000031030"/>
    </source>
</evidence>
<proteinExistence type="predicted"/>
<keyword evidence="4" id="KW-1185">Reference proteome</keyword>
<comment type="caution">
    <text evidence="3">The sequence shown here is derived from an EMBL/GenBank/DDBJ whole genome shotgun (WGS) entry which is preliminary data.</text>
</comment>
<gene>
    <name evidence="3" type="ORF">LK09_14385</name>
</gene>
<sequence>MMSARQQAWTSDSPETPLLGGDVTVGVVRSGDTVRRPPGISSPAVRVLLEHLEETGFDGAPRYLGVDDRGRDVLSFIEGETAGRPAPEWVADTDRAISVARLLRRYHDAVASLGVPTVFDGARLSEPQGLPPALEVHRDLIGHRDITVENVVFREGAAVGLIDFDLARASSRADDICNMLQWWAPWMPAEDRPGPLIDVDPYQRTRAMLDAYSLDPAERRLLVPLARNGAERSWHLMRHRALVDGGGWRRMWDEGVGDAILRRQEWLRRNERSLIESVS</sequence>
<dbReference type="InterPro" id="IPR011009">
    <property type="entry name" value="Kinase-like_dom_sf"/>
</dbReference>
<dbReference type="Pfam" id="PF01636">
    <property type="entry name" value="APH"/>
    <property type="match status" value="1"/>
</dbReference>
<dbReference type="Proteomes" id="UP000031030">
    <property type="component" value="Unassembled WGS sequence"/>
</dbReference>
<dbReference type="EMBL" id="JTDK01000014">
    <property type="protein sequence ID" value="KHK96538.1"/>
    <property type="molecule type" value="Genomic_DNA"/>
</dbReference>
<evidence type="ECO:0000313" key="3">
    <source>
        <dbReference type="EMBL" id="KHK96538.1"/>
    </source>
</evidence>